<proteinExistence type="predicted"/>
<accession>A0A8T2U783</accession>
<evidence type="ECO:0000313" key="2">
    <source>
        <dbReference type="Proteomes" id="UP000825935"/>
    </source>
</evidence>
<sequence length="184" mass="19793">MATHGNSPTTLEPLRIHKHSVRSCRISSCSCSPGPYEHSHRQLSPITSYVRARHPLQQAHRTRASSRNGAPTYFLSSGPAPTMYNLRNSVLPTAIGRSIQSVSLSMDISICTSPTSLPGEPLLTSATIFVPTDSSTLEFLCNHQQAGPPLTFPGSLFAMTHYSCTCAPHSKSVPALSLPDPVLI</sequence>
<keyword evidence="2" id="KW-1185">Reference proteome</keyword>
<protein>
    <submittedName>
        <fullName evidence="1">Uncharacterized protein</fullName>
    </submittedName>
</protein>
<evidence type="ECO:0000313" key="1">
    <source>
        <dbReference type="EMBL" id="KAH7430420.1"/>
    </source>
</evidence>
<dbReference type="AlphaFoldDB" id="A0A8T2U783"/>
<comment type="caution">
    <text evidence="1">The sequence shown here is derived from an EMBL/GenBank/DDBJ whole genome shotgun (WGS) entry which is preliminary data.</text>
</comment>
<organism evidence="1 2">
    <name type="scientific">Ceratopteris richardii</name>
    <name type="common">Triangle waterfern</name>
    <dbReference type="NCBI Taxonomy" id="49495"/>
    <lineage>
        <taxon>Eukaryota</taxon>
        <taxon>Viridiplantae</taxon>
        <taxon>Streptophyta</taxon>
        <taxon>Embryophyta</taxon>
        <taxon>Tracheophyta</taxon>
        <taxon>Polypodiopsida</taxon>
        <taxon>Polypodiidae</taxon>
        <taxon>Polypodiales</taxon>
        <taxon>Pteridineae</taxon>
        <taxon>Pteridaceae</taxon>
        <taxon>Parkerioideae</taxon>
        <taxon>Ceratopteris</taxon>
    </lineage>
</organism>
<name>A0A8T2U783_CERRI</name>
<gene>
    <name evidence="1" type="ORF">KP509_09G097700</name>
</gene>
<dbReference type="EMBL" id="CM035414">
    <property type="protein sequence ID" value="KAH7430420.1"/>
    <property type="molecule type" value="Genomic_DNA"/>
</dbReference>
<reference evidence="1" key="1">
    <citation type="submission" date="2021-08" db="EMBL/GenBank/DDBJ databases">
        <title>WGS assembly of Ceratopteris richardii.</title>
        <authorList>
            <person name="Marchant D.B."/>
            <person name="Chen G."/>
            <person name="Jenkins J."/>
            <person name="Shu S."/>
            <person name="Leebens-Mack J."/>
            <person name="Grimwood J."/>
            <person name="Schmutz J."/>
            <person name="Soltis P."/>
            <person name="Soltis D."/>
            <person name="Chen Z.-H."/>
        </authorList>
    </citation>
    <scope>NUCLEOTIDE SEQUENCE</scope>
    <source>
        <strain evidence="1">Whitten #5841</strain>
        <tissue evidence="1">Leaf</tissue>
    </source>
</reference>
<dbReference type="Proteomes" id="UP000825935">
    <property type="component" value="Chromosome 9"/>
</dbReference>